<dbReference type="AlphaFoldDB" id="A0AA40DLL7"/>
<protein>
    <submittedName>
        <fullName evidence="2">Uncharacterized protein</fullName>
    </submittedName>
</protein>
<dbReference type="Proteomes" id="UP001172102">
    <property type="component" value="Unassembled WGS sequence"/>
</dbReference>
<accession>A0AA40DLL7</accession>
<keyword evidence="3" id="KW-1185">Reference proteome</keyword>
<dbReference type="EMBL" id="JAUKUA010000006">
    <property type="protein sequence ID" value="KAK0707690.1"/>
    <property type="molecule type" value="Genomic_DNA"/>
</dbReference>
<proteinExistence type="predicted"/>
<evidence type="ECO:0000313" key="3">
    <source>
        <dbReference type="Proteomes" id="UP001172102"/>
    </source>
</evidence>
<evidence type="ECO:0000313" key="2">
    <source>
        <dbReference type="EMBL" id="KAK0707690.1"/>
    </source>
</evidence>
<comment type="caution">
    <text evidence="2">The sequence shown here is derived from an EMBL/GenBank/DDBJ whole genome shotgun (WGS) entry which is preliminary data.</text>
</comment>
<sequence length="172" mass="19305">MVMITTTSLWTRVHDQTSSTMSAVQRRRSPCDCDDGLRSEMFCPEAAMDHPRTDDGWQRRLGCVFCSVTALSSGTGKQKDVAERSPTQLEYEAQPALPSRLTQLQPLESLPGGPVPQARLTARATRTPPRIRRRTFDKSSKSIVDPRLFSTKRSNPKPQTPPLIFDFLCPRC</sequence>
<feature type="region of interest" description="Disordered" evidence="1">
    <location>
        <begin position="133"/>
        <end position="159"/>
    </location>
</feature>
<reference evidence="2" key="1">
    <citation type="submission" date="2023-06" db="EMBL/GenBank/DDBJ databases">
        <title>Genome-scale phylogeny and comparative genomics of the fungal order Sordariales.</title>
        <authorList>
            <consortium name="Lawrence Berkeley National Laboratory"/>
            <person name="Hensen N."/>
            <person name="Bonometti L."/>
            <person name="Westerberg I."/>
            <person name="Brannstrom I.O."/>
            <person name="Guillou S."/>
            <person name="Cros-Aarteil S."/>
            <person name="Calhoun S."/>
            <person name="Haridas S."/>
            <person name="Kuo A."/>
            <person name="Mondo S."/>
            <person name="Pangilinan J."/>
            <person name="Riley R."/>
            <person name="Labutti K."/>
            <person name="Andreopoulos B."/>
            <person name="Lipzen A."/>
            <person name="Chen C."/>
            <person name="Yanf M."/>
            <person name="Daum C."/>
            <person name="Ng V."/>
            <person name="Clum A."/>
            <person name="Steindorff A."/>
            <person name="Ohm R."/>
            <person name="Martin F."/>
            <person name="Silar P."/>
            <person name="Natvig D."/>
            <person name="Lalanne C."/>
            <person name="Gautier V."/>
            <person name="Ament-Velasquez S.L."/>
            <person name="Kruys A."/>
            <person name="Hutchinson M.I."/>
            <person name="Powell A.J."/>
            <person name="Barry K."/>
            <person name="Miller A.N."/>
            <person name="Grigoriev I.V."/>
            <person name="Debuchy R."/>
            <person name="Gladieux P."/>
            <person name="Thoren M.H."/>
            <person name="Johannesson H."/>
        </authorList>
    </citation>
    <scope>NUCLEOTIDE SEQUENCE</scope>
    <source>
        <strain evidence="2">SMH4607-1</strain>
    </source>
</reference>
<feature type="region of interest" description="Disordered" evidence="1">
    <location>
        <begin position="75"/>
        <end position="100"/>
    </location>
</feature>
<name>A0AA40DLL7_9PEZI</name>
<evidence type="ECO:0000256" key="1">
    <source>
        <dbReference type="SAM" id="MobiDB-lite"/>
    </source>
</evidence>
<gene>
    <name evidence="2" type="ORF">B0H67DRAFT_588380</name>
</gene>
<organism evidence="2 3">
    <name type="scientific">Lasiosphaeris hirsuta</name>
    <dbReference type="NCBI Taxonomy" id="260670"/>
    <lineage>
        <taxon>Eukaryota</taxon>
        <taxon>Fungi</taxon>
        <taxon>Dikarya</taxon>
        <taxon>Ascomycota</taxon>
        <taxon>Pezizomycotina</taxon>
        <taxon>Sordariomycetes</taxon>
        <taxon>Sordariomycetidae</taxon>
        <taxon>Sordariales</taxon>
        <taxon>Lasiosphaeriaceae</taxon>
        <taxon>Lasiosphaeris</taxon>
    </lineage>
</organism>